<feature type="DNA-binding region" description="OmpR/PhoB-type" evidence="7">
    <location>
        <begin position="122"/>
        <end position="223"/>
    </location>
</feature>
<protein>
    <submittedName>
        <fullName evidence="10">Putative Phosphate regulon transcriptional regulatory protein PhoB</fullName>
    </submittedName>
</protein>
<gene>
    <name evidence="10" type="ORF">MTBPR1_150040</name>
</gene>
<evidence type="ECO:0000256" key="1">
    <source>
        <dbReference type="ARBA" id="ARBA00022553"/>
    </source>
</evidence>
<dbReference type="SMART" id="SM00448">
    <property type="entry name" value="REC"/>
    <property type="match status" value="1"/>
</dbReference>
<keyword evidence="2" id="KW-0902">Two-component regulatory system</keyword>
<dbReference type="GO" id="GO:0000976">
    <property type="term" value="F:transcription cis-regulatory region binding"/>
    <property type="evidence" value="ECO:0007669"/>
    <property type="project" value="TreeGrafter"/>
</dbReference>
<organism evidence="10 11">
    <name type="scientific">Candidatus Terasakiella magnetica</name>
    <dbReference type="NCBI Taxonomy" id="1867952"/>
    <lineage>
        <taxon>Bacteria</taxon>
        <taxon>Pseudomonadati</taxon>
        <taxon>Pseudomonadota</taxon>
        <taxon>Alphaproteobacteria</taxon>
        <taxon>Rhodospirillales</taxon>
        <taxon>Terasakiellaceae</taxon>
        <taxon>Terasakiella</taxon>
    </lineage>
</organism>
<evidence type="ECO:0000256" key="6">
    <source>
        <dbReference type="PROSITE-ProRule" id="PRU00169"/>
    </source>
</evidence>
<dbReference type="OrthoDB" id="9784252at2"/>
<dbReference type="Gene3D" id="1.10.10.10">
    <property type="entry name" value="Winged helix-like DNA-binding domain superfamily/Winged helix DNA-binding domain"/>
    <property type="match status" value="1"/>
</dbReference>
<dbReference type="STRING" id="1867952.MTBPR1_150040"/>
<dbReference type="AlphaFoldDB" id="A0A1C3RFC3"/>
<dbReference type="SMART" id="SM00862">
    <property type="entry name" value="Trans_reg_C"/>
    <property type="match status" value="1"/>
</dbReference>
<dbReference type="SUPFAM" id="SSF52172">
    <property type="entry name" value="CheY-like"/>
    <property type="match status" value="1"/>
</dbReference>
<keyword evidence="1 6" id="KW-0597">Phosphoprotein</keyword>
<evidence type="ECO:0000256" key="5">
    <source>
        <dbReference type="ARBA" id="ARBA00023163"/>
    </source>
</evidence>
<dbReference type="InterPro" id="IPR036388">
    <property type="entry name" value="WH-like_DNA-bd_sf"/>
</dbReference>
<dbReference type="Pfam" id="PF00486">
    <property type="entry name" value="Trans_reg_C"/>
    <property type="match status" value="1"/>
</dbReference>
<dbReference type="InterPro" id="IPR001789">
    <property type="entry name" value="Sig_transdc_resp-reg_receiver"/>
</dbReference>
<dbReference type="CDD" id="cd00383">
    <property type="entry name" value="trans_reg_C"/>
    <property type="match status" value="1"/>
</dbReference>
<dbReference type="GO" id="GO:0032993">
    <property type="term" value="C:protein-DNA complex"/>
    <property type="evidence" value="ECO:0007669"/>
    <property type="project" value="TreeGrafter"/>
</dbReference>
<dbReference type="Gene3D" id="3.40.50.2300">
    <property type="match status" value="1"/>
</dbReference>
<dbReference type="PANTHER" id="PTHR48111">
    <property type="entry name" value="REGULATOR OF RPOS"/>
    <property type="match status" value="1"/>
</dbReference>
<feature type="modified residue" description="4-aspartylphosphate" evidence="6">
    <location>
        <position position="54"/>
    </location>
</feature>
<dbReference type="PANTHER" id="PTHR48111:SF4">
    <property type="entry name" value="DNA-BINDING DUAL TRANSCRIPTIONAL REGULATOR OMPR"/>
    <property type="match status" value="1"/>
</dbReference>
<proteinExistence type="predicted"/>
<keyword evidence="4 7" id="KW-0238">DNA-binding</keyword>
<name>A0A1C3RFC3_9PROT</name>
<dbReference type="GO" id="GO:0000156">
    <property type="term" value="F:phosphorelay response regulator activity"/>
    <property type="evidence" value="ECO:0007669"/>
    <property type="project" value="TreeGrafter"/>
</dbReference>
<feature type="domain" description="Response regulatory" evidence="8">
    <location>
        <begin position="5"/>
        <end position="118"/>
    </location>
</feature>
<dbReference type="InterPro" id="IPR011006">
    <property type="entry name" value="CheY-like_superfamily"/>
</dbReference>
<evidence type="ECO:0000313" key="11">
    <source>
        <dbReference type="Proteomes" id="UP000231658"/>
    </source>
</evidence>
<dbReference type="Pfam" id="PF00072">
    <property type="entry name" value="Response_reg"/>
    <property type="match status" value="1"/>
</dbReference>
<evidence type="ECO:0000256" key="7">
    <source>
        <dbReference type="PROSITE-ProRule" id="PRU01091"/>
    </source>
</evidence>
<keyword evidence="11" id="KW-1185">Reference proteome</keyword>
<dbReference type="GO" id="GO:0005829">
    <property type="term" value="C:cytosol"/>
    <property type="evidence" value="ECO:0007669"/>
    <property type="project" value="TreeGrafter"/>
</dbReference>
<dbReference type="GO" id="GO:0006355">
    <property type="term" value="P:regulation of DNA-templated transcription"/>
    <property type="evidence" value="ECO:0007669"/>
    <property type="project" value="InterPro"/>
</dbReference>
<dbReference type="RefSeq" id="WP_069186681.1">
    <property type="nucleotide sequence ID" value="NZ_FLYE01000007.1"/>
</dbReference>
<keyword evidence="3" id="KW-0805">Transcription regulation</keyword>
<sequence length="231" mass="26664">MKKIDLILVDDDDDFRSSISDLLELDNFNVRRCASLAQMWNELETKQPDLLVLDVLLPDGNGFEALAKIKKSYPFPVVMLTILGETQERIEGLSEGADYYLSKPVDYRELSLVLKNLLRRYEDLPQDKEPQWQYNPAQWHLFTPKGDVIELTAAENKVINHLVRNKEQTVSRDDLYLELGRTNTETHLRSLDLLISRIRKKILVSSKDIPFKAVRGVGYMFTAQVTVHEES</sequence>
<evidence type="ECO:0000256" key="2">
    <source>
        <dbReference type="ARBA" id="ARBA00023012"/>
    </source>
</evidence>
<dbReference type="SUPFAM" id="SSF46894">
    <property type="entry name" value="C-terminal effector domain of the bipartite response regulators"/>
    <property type="match status" value="1"/>
</dbReference>
<dbReference type="EMBL" id="FLYE01000007">
    <property type="protein sequence ID" value="SCA55993.1"/>
    <property type="molecule type" value="Genomic_DNA"/>
</dbReference>
<dbReference type="PROSITE" id="PS50110">
    <property type="entry name" value="RESPONSE_REGULATORY"/>
    <property type="match status" value="1"/>
</dbReference>
<accession>A0A1C3RFC3</accession>
<evidence type="ECO:0000313" key="10">
    <source>
        <dbReference type="EMBL" id="SCA55993.1"/>
    </source>
</evidence>
<evidence type="ECO:0000259" key="8">
    <source>
        <dbReference type="PROSITE" id="PS50110"/>
    </source>
</evidence>
<reference evidence="10 11" key="1">
    <citation type="submission" date="2016-07" db="EMBL/GenBank/DDBJ databases">
        <authorList>
            <person name="Lefevre C.T."/>
        </authorList>
    </citation>
    <scope>NUCLEOTIDE SEQUENCE [LARGE SCALE GENOMIC DNA]</scope>
    <source>
        <strain evidence="10">PR1</strain>
    </source>
</reference>
<feature type="domain" description="OmpR/PhoB-type" evidence="9">
    <location>
        <begin position="122"/>
        <end position="223"/>
    </location>
</feature>
<dbReference type="PROSITE" id="PS51755">
    <property type="entry name" value="OMPR_PHOB"/>
    <property type="match status" value="1"/>
</dbReference>
<dbReference type="InterPro" id="IPR039420">
    <property type="entry name" value="WalR-like"/>
</dbReference>
<evidence type="ECO:0000256" key="3">
    <source>
        <dbReference type="ARBA" id="ARBA00023015"/>
    </source>
</evidence>
<dbReference type="Proteomes" id="UP000231658">
    <property type="component" value="Unassembled WGS sequence"/>
</dbReference>
<dbReference type="InterPro" id="IPR016032">
    <property type="entry name" value="Sig_transdc_resp-reg_C-effctor"/>
</dbReference>
<evidence type="ECO:0000256" key="4">
    <source>
        <dbReference type="ARBA" id="ARBA00023125"/>
    </source>
</evidence>
<evidence type="ECO:0000259" key="9">
    <source>
        <dbReference type="PROSITE" id="PS51755"/>
    </source>
</evidence>
<keyword evidence="5" id="KW-0804">Transcription</keyword>
<dbReference type="InterPro" id="IPR001867">
    <property type="entry name" value="OmpR/PhoB-type_DNA-bd"/>
</dbReference>